<sequence length="356" mass="41259">MDEELPPNPRDDEKAFVGPIMINFSIPFINIESIKLKDEDLNIAQLPQLLKLSNAKKVLWKYKAKIIGVDGSEILAEGEDIIKGPFVVLTPLEINAIPWSFTKINEKSLINLVKDLIPCDEGEGYFNPSPWDRKALIDEKWYYFRPGEITEKLNIPTQGYELAGYKIESNFYNPKFYFLNPFYIEESRYPISASSFVSLQSDTALSIISSDPFNIKFNLGKIEIESERQVYVIKSRRWKEIKPARISWDLKNNIIRLDCKPKYNVSIYKIEPSSVIPLYFDYKNGELLLILENFSDDDVISTLIFSGRIDSATADGEELVTEFDRVRIPIRKWGIKNVKIKIRRLIEPYLRRKIIA</sequence>
<evidence type="ECO:0000313" key="1">
    <source>
        <dbReference type="EMBL" id="PVU73972.1"/>
    </source>
</evidence>
<dbReference type="Proteomes" id="UP000245638">
    <property type="component" value="Unassembled WGS sequence"/>
</dbReference>
<organism evidence="1 2">
    <name type="scientific">Acidianus hospitalis</name>
    <dbReference type="NCBI Taxonomy" id="563177"/>
    <lineage>
        <taxon>Archaea</taxon>
        <taxon>Thermoproteota</taxon>
        <taxon>Thermoprotei</taxon>
        <taxon>Sulfolobales</taxon>
        <taxon>Sulfolobaceae</taxon>
        <taxon>Acidianus</taxon>
    </lineage>
</organism>
<gene>
    <name evidence="1" type="ORF">DDW13_09470</name>
</gene>
<protein>
    <submittedName>
        <fullName evidence="1">Uncharacterized protein</fullName>
    </submittedName>
</protein>
<comment type="caution">
    <text evidence="1">The sequence shown here is derived from an EMBL/GenBank/DDBJ whole genome shotgun (WGS) entry which is preliminary data.</text>
</comment>
<evidence type="ECO:0000313" key="2">
    <source>
        <dbReference type="Proteomes" id="UP000245638"/>
    </source>
</evidence>
<proteinExistence type="predicted"/>
<accession>A0A2T9X1N2</accession>
<dbReference type="EMBL" id="QEFD01000236">
    <property type="protein sequence ID" value="PVU73972.1"/>
    <property type="molecule type" value="Genomic_DNA"/>
</dbReference>
<dbReference type="AlphaFoldDB" id="A0A2T9X1N2"/>
<reference evidence="1 2" key="1">
    <citation type="journal article" date="2015" name="Appl. Environ. Microbiol.">
        <title>Nanoarchaeota, Their Sulfolobales Host, and Nanoarchaeota Virus Distribution across Yellowstone National Park Hot Springs.</title>
        <authorList>
            <person name="Munson-McGee J.H."/>
            <person name="Field E.K."/>
            <person name="Bateson M."/>
            <person name="Rooney C."/>
            <person name="Stepanauskas R."/>
            <person name="Young M.J."/>
        </authorList>
    </citation>
    <scope>NUCLEOTIDE SEQUENCE [LARGE SCALE GENOMIC DNA]</scope>
    <source>
        <strain evidence="1">SCGC AC-742_N10</strain>
    </source>
</reference>
<name>A0A2T9X1N2_9CREN</name>